<dbReference type="InterPro" id="IPR009057">
    <property type="entry name" value="Homeodomain-like_sf"/>
</dbReference>
<evidence type="ECO:0000256" key="2">
    <source>
        <dbReference type="ARBA" id="ARBA00023125"/>
    </source>
</evidence>
<feature type="DNA-binding region" description="H-T-H motif" evidence="4">
    <location>
        <begin position="24"/>
        <end position="43"/>
    </location>
</feature>
<dbReference type="Pfam" id="PF00440">
    <property type="entry name" value="TetR_N"/>
    <property type="match status" value="1"/>
</dbReference>
<gene>
    <name evidence="6" type="ORF">D0907_10180</name>
    <name evidence="7" type="ORF">SAMN04487854_11051</name>
</gene>
<evidence type="ECO:0000313" key="9">
    <source>
        <dbReference type="Proteomes" id="UP000264605"/>
    </source>
</evidence>
<dbReference type="Proteomes" id="UP000264605">
    <property type="component" value="Chromosome"/>
</dbReference>
<dbReference type="EMBL" id="CP032090">
    <property type="protein sequence ID" value="AXV65616.1"/>
    <property type="molecule type" value="Genomic_DNA"/>
</dbReference>
<dbReference type="EMBL" id="FPAZ01000010">
    <property type="protein sequence ID" value="SFT80210.1"/>
    <property type="molecule type" value="Genomic_DNA"/>
</dbReference>
<evidence type="ECO:0000256" key="1">
    <source>
        <dbReference type="ARBA" id="ARBA00023015"/>
    </source>
</evidence>
<evidence type="ECO:0000313" key="7">
    <source>
        <dbReference type="EMBL" id="SFT80210.1"/>
    </source>
</evidence>
<evidence type="ECO:0000313" key="6">
    <source>
        <dbReference type="EMBL" id="AXV65616.1"/>
    </source>
</evidence>
<dbReference type="InterPro" id="IPR001647">
    <property type="entry name" value="HTH_TetR"/>
</dbReference>
<dbReference type="AlphaFoldDB" id="A0AAD0WD12"/>
<accession>A0AAD0WD12</accession>
<dbReference type="SUPFAM" id="SSF48498">
    <property type="entry name" value="Tetracyclin repressor-like, C-terminal domain"/>
    <property type="match status" value="1"/>
</dbReference>
<dbReference type="InterPro" id="IPR036271">
    <property type="entry name" value="Tet_transcr_reg_TetR-rel_C_sf"/>
</dbReference>
<evidence type="ECO:0000259" key="5">
    <source>
        <dbReference type="PROSITE" id="PS50977"/>
    </source>
</evidence>
<sequence>MDKRTHITLTALELFYDKGIHSVGINEIISAANVAKKTMYHHFAGKDELILACLNERHTTFITWLENATNQQTTLHDFQERLFTSFEDWFHSKVAELGNFNGCMFINAAAEYSAPQSPVNLACKAHKAAVSSLIKQRLSECKDVKAEKIDSLCHYLMTLTEGMICQAKVSGMKQFPRLLN</sequence>
<evidence type="ECO:0000256" key="4">
    <source>
        <dbReference type="PROSITE-ProRule" id="PRU00335"/>
    </source>
</evidence>
<dbReference type="RefSeq" id="WP_036967499.1">
    <property type="nucleotide sequence ID" value="NZ_CP032090.1"/>
</dbReference>
<reference evidence="6 9" key="2">
    <citation type="submission" date="2018-08" db="EMBL/GenBank/DDBJ databases">
        <title>Draft genome sequence of Pseudoalteromonas donghaensis HJ51.</title>
        <authorList>
            <person name="Oh J."/>
            <person name="Roh D."/>
        </authorList>
    </citation>
    <scope>NUCLEOTIDE SEQUENCE [LARGE SCALE GENOMIC DNA]</scope>
    <source>
        <strain evidence="6 9">HJ51</strain>
    </source>
</reference>
<organism evidence="6 9">
    <name type="scientific">Pseudoalteromonas lipolytica</name>
    <dbReference type="NCBI Taxonomy" id="570156"/>
    <lineage>
        <taxon>Bacteria</taxon>
        <taxon>Pseudomonadati</taxon>
        <taxon>Pseudomonadota</taxon>
        <taxon>Gammaproteobacteria</taxon>
        <taxon>Alteromonadales</taxon>
        <taxon>Pseudoalteromonadaceae</taxon>
        <taxon>Pseudoalteromonas</taxon>
    </lineage>
</organism>
<evidence type="ECO:0000313" key="8">
    <source>
        <dbReference type="Proteomes" id="UP000183805"/>
    </source>
</evidence>
<dbReference type="KEGG" id="pdj:D0907_10180"/>
<feature type="domain" description="HTH tetR-type" evidence="5">
    <location>
        <begin position="1"/>
        <end position="61"/>
    </location>
</feature>
<keyword evidence="8" id="KW-1185">Reference proteome</keyword>
<dbReference type="PANTHER" id="PTHR47506:SF1">
    <property type="entry name" value="HTH-TYPE TRANSCRIPTIONAL REGULATOR YJDC"/>
    <property type="match status" value="1"/>
</dbReference>
<keyword evidence="3" id="KW-0804">Transcription</keyword>
<evidence type="ECO:0000256" key="3">
    <source>
        <dbReference type="ARBA" id="ARBA00023163"/>
    </source>
</evidence>
<keyword evidence="1" id="KW-0805">Transcription regulation</keyword>
<dbReference type="Gene3D" id="1.10.357.10">
    <property type="entry name" value="Tetracycline Repressor, domain 2"/>
    <property type="match status" value="1"/>
</dbReference>
<keyword evidence="2 4" id="KW-0238">DNA-binding</keyword>
<dbReference type="PANTHER" id="PTHR47506">
    <property type="entry name" value="TRANSCRIPTIONAL REGULATORY PROTEIN"/>
    <property type="match status" value="1"/>
</dbReference>
<dbReference type="Proteomes" id="UP000183805">
    <property type="component" value="Unassembled WGS sequence"/>
</dbReference>
<reference evidence="7 8" key="1">
    <citation type="submission" date="2016-10" db="EMBL/GenBank/DDBJ databases">
        <authorList>
            <person name="Varghese N."/>
            <person name="Submissions S."/>
        </authorList>
    </citation>
    <scope>NUCLEOTIDE SEQUENCE [LARGE SCALE GENOMIC DNA]</scope>
    <source>
        <strain evidence="7 8">CGMCC 1.8499</strain>
    </source>
</reference>
<dbReference type="GeneID" id="99505829"/>
<dbReference type="GO" id="GO:0003677">
    <property type="term" value="F:DNA binding"/>
    <property type="evidence" value="ECO:0007669"/>
    <property type="project" value="UniProtKB-UniRule"/>
</dbReference>
<name>A0AAD0WD12_9GAMM</name>
<protein>
    <submittedName>
        <fullName evidence="6">TetR/AcrR family transcriptional regulator</fullName>
    </submittedName>
    <submittedName>
        <fullName evidence="7">Transcriptional regulator, TetR family</fullName>
    </submittedName>
</protein>
<proteinExistence type="predicted"/>
<dbReference type="PRINTS" id="PR00455">
    <property type="entry name" value="HTHTETR"/>
</dbReference>
<dbReference type="PROSITE" id="PS50977">
    <property type="entry name" value="HTH_TETR_2"/>
    <property type="match status" value="1"/>
</dbReference>
<dbReference type="SUPFAM" id="SSF46689">
    <property type="entry name" value="Homeodomain-like"/>
    <property type="match status" value="1"/>
</dbReference>